<reference evidence="1" key="1">
    <citation type="submission" date="2016-10" db="EMBL/GenBank/DDBJ databases">
        <title>Draft genome sequences of four alkaliphilic bacteria belonging to the Anaerobacillus genus.</title>
        <authorList>
            <person name="Bassil N.M."/>
            <person name="Lloyd J.R."/>
        </authorList>
    </citation>
    <scope>NUCLEOTIDE SEQUENCE [LARGE SCALE GENOMIC DNA]</scope>
    <source>
        <strain evidence="1">NB2006</strain>
    </source>
</reference>
<gene>
    <name evidence="1" type="ORF">AWH56_05895</name>
</gene>
<comment type="caution">
    <text evidence="1">The sequence shown here is derived from an EMBL/GenBank/DDBJ whole genome shotgun (WGS) entry which is preliminary data.</text>
</comment>
<dbReference type="EMBL" id="LQXD01000056">
    <property type="protein sequence ID" value="OIJ21192.1"/>
    <property type="molecule type" value="Genomic_DNA"/>
</dbReference>
<dbReference type="OrthoDB" id="2850018at2"/>
<evidence type="ECO:0008006" key="2">
    <source>
        <dbReference type="Google" id="ProtNLM"/>
    </source>
</evidence>
<evidence type="ECO:0000313" key="1">
    <source>
        <dbReference type="EMBL" id="OIJ21192.1"/>
    </source>
</evidence>
<organism evidence="1">
    <name type="scientific">Anaerobacillus isosaccharinicus</name>
    <dbReference type="NCBI Taxonomy" id="1532552"/>
    <lineage>
        <taxon>Bacteria</taxon>
        <taxon>Bacillati</taxon>
        <taxon>Bacillota</taxon>
        <taxon>Bacilli</taxon>
        <taxon>Bacillales</taxon>
        <taxon>Bacillaceae</taxon>
        <taxon>Anaerobacillus</taxon>
    </lineage>
</organism>
<dbReference type="AlphaFoldDB" id="A0A1S2M8U0"/>
<sequence>MSSRQAIETNDLFLFQSLRAVNSNDHYTMVVRVDGSYIIFFATKKAAKILPITTLEVTPNSTGRALSSFSFLLGKDYTNILFRSVMGIEALYAKGTSSLQEQVREKSQLILGKQEAFKKVYTNMYNFRSRYIHGDLDFPTDHSLDMTN</sequence>
<proteinExistence type="predicted"/>
<name>A0A1S2M8U0_9BACI</name>
<accession>A0A1S2M8U0</accession>
<protein>
    <recommendedName>
        <fullName evidence="2">Apea-like HEPN domain-containing protein</fullName>
    </recommendedName>
</protein>